<dbReference type="PROSITE" id="PS00198">
    <property type="entry name" value="4FE4S_FER_1"/>
    <property type="match status" value="1"/>
</dbReference>
<dbReference type="PROSITE" id="PS00645">
    <property type="entry name" value="COMPLEX1_51K_2"/>
    <property type="match status" value="1"/>
</dbReference>
<evidence type="ECO:0000259" key="6">
    <source>
        <dbReference type="PROSITE" id="PS51379"/>
    </source>
</evidence>
<evidence type="ECO:0000256" key="4">
    <source>
        <dbReference type="ARBA" id="ARBA00023004"/>
    </source>
</evidence>
<dbReference type="SUPFAM" id="SSF142984">
    <property type="entry name" value="Nqo1 middle domain-like"/>
    <property type="match status" value="1"/>
</dbReference>
<comment type="caution">
    <text evidence="7">The sequence shown here is derived from an EMBL/GenBank/DDBJ whole genome shotgun (WGS) entry which is preliminary data.</text>
</comment>
<keyword evidence="4" id="KW-0408">Iron</keyword>
<dbReference type="Gene3D" id="3.40.30.10">
    <property type="entry name" value="Glutaredoxin"/>
    <property type="match status" value="1"/>
</dbReference>
<dbReference type="Gene3D" id="6.10.250.1450">
    <property type="match status" value="1"/>
</dbReference>
<dbReference type="Proteomes" id="UP000823612">
    <property type="component" value="Unassembled WGS sequence"/>
</dbReference>
<proteinExistence type="inferred from homology"/>
<name>A0A9D9H128_9BACT</name>
<dbReference type="InterPro" id="IPR011538">
    <property type="entry name" value="Nuo51_FMN-bd"/>
</dbReference>
<dbReference type="SUPFAM" id="SSF140490">
    <property type="entry name" value="Nqo1C-terminal domain-like"/>
    <property type="match status" value="1"/>
</dbReference>
<comment type="similarity">
    <text evidence="1">Belongs to the complex I 51 kDa subunit family.</text>
</comment>
<organism evidence="7 8">
    <name type="scientific">Candidatus Pullibacteroides excrementavium</name>
    <dbReference type="NCBI Taxonomy" id="2840905"/>
    <lineage>
        <taxon>Bacteria</taxon>
        <taxon>Pseudomonadati</taxon>
        <taxon>Bacteroidota</taxon>
        <taxon>Bacteroidia</taxon>
        <taxon>Bacteroidales</taxon>
        <taxon>Candidatus Pullibacteroides</taxon>
    </lineage>
</organism>
<dbReference type="Gene3D" id="3.30.70.20">
    <property type="match status" value="1"/>
</dbReference>
<dbReference type="FunFam" id="3.40.50.11540:FF:000001">
    <property type="entry name" value="NADH dehydrogenase [ubiquinone] flavoprotein 1, mitochondrial"/>
    <property type="match status" value="1"/>
</dbReference>
<dbReference type="InterPro" id="IPR019575">
    <property type="entry name" value="Nuop51_4Fe4S-bd"/>
</dbReference>
<reference evidence="7" key="1">
    <citation type="submission" date="2020-10" db="EMBL/GenBank/DDBJ databases">
        <authorList>
            <person name="Gilroy R."/>
        </authorList>
    </citation>
    <scope>NUCLEOTIDE SEQUENCE</scope>
    <source>
        <strain evidence="7">2889</strain>
    </source>
</reference>
<feature type="domain" description="4Fe-4S ferredoxin-type" evidence="6">
    <location>
        <begin position="608"/>
        <end position="635"/>
    </location>
</feature>
<dbReference type="PANTHER" id="PTHR43578:SF3">
    <property type="entry name" value="NADH-QUINONE OXIDOREDUCTASE SUBUNIT F"/>
    <property type="match status" value="1"/>
</dbReference>
<dbReference type="Pfam" id="PF01512">
    <property type="entry name" value="Complex1_51K"/>
    <property type="match status" value="1"/>
</dbReference>
<evidence type="ECO:0000313" key="8">
    <source>
        <dbReference type="Proteomes" id="UP000823612"/>
    </source>
</evidence>
<dbReference type="SUPFAM" id="SSF52833">
    <property type="entry name" value="Thioredoxin-like"/>
    <property type="match status" value="1"/>
</dbReference>
<dbReference type="GO" id="GO:0051539">
    <property type="term" value="F:4 iron, 4 sulfur cluster binding"/>
    <property type="evidence" value="ECO:0007669"/>
    <property type="project" value="UniProtKB-KW"/>
</dbReference>
<dbReference type="Pfam" id="PF10589">
    <property type="entry name" value="NADH_4Fe-4S"/>
    <property type="match status" value="1"/>
</dbReference>
<evidence type="ECO:0000256" key="2">
    <source>
        <dbReference type="ARBA" id="ARBA00022485"/>
    </source>
</evidence>
<dbReference type="InterPro" id="IPR019554">
    <property type="entry name" value="Soluble_ligand-bd"/>
</dbReference>
<dbReference type="GO" id="GO:0010181">
    <property type="term" value="F:FMN binding"/>
    <property type="evidence" value="ECO:0007669"/>
    <property type="project" value="InterPro"/>
</dbReference>
<dbReference type="Gene3D" id="3.10.20.600">
    <property type="match status" value="1"/>
</dbReference>
<dbReference type="InterPro" id="IPR037207">
    <property type="entry name" value="Nuop51_4Fe4S-bd_sf"/>
</dbReference>
<dbReference type="EMBL" id="JADIMZ010000063">
    <property type="protein sequence ID" value="MBO8432501.1"/>
    <property type="molecule type" value="Genomic_DNA"/>
</dbReference>
<dbReference type="Pfam" id="PF10531">
    <property type="entry name" value="SLBB"/>
    <property type="match status" value="1"/>
</dbReference>
<keyword evidence="2" id="KW-0004">4Fe-4S</keyword>
<dbReference type="GO" id="GO:0046872">
    <property type="term" value="F:metal ion binding"/>
    <property type="evidence" value="ECO:0007669"/>
    <property type="project" value="UniProtKB-KW"/>
</dbReference>
<sequence length="635" mass="69614">MKILTVQDLERIRKTAKEVLALREESNRHTEVQTCGLANGCPHLQVLICGGTGCKASSSAKIAENFKEEISKQQIEDKIDIVTTGCFGFCEKGPIVKIIPDNTFYIQVSPEDVHEIVQEHLIGGRKLERLLYQDPVSGHHVSDSKHMDFYRKQMRIALRNCGFIDPENIHEYIARDGYQALADCLLKYSRKEVIDKIKKSGLRGRGGGGFPTGLKWEFTAKQEADQKYVVCNADEGDPGAFMDRSIMEGDPNSVIEAMAICGYAVGANKGLVYIRAEYPLAIQRLRVAIQQATEMGMLGPCILGSDFSFDIEIRYGAGAFVCGEETALIHSMEGKRGEPTLKPPFPAESGYLGKPTNVNNVETLANIPIILTKGPEWFASIGTEKSKGTKVFALAGKINNVGLIEVPMGTTLREVIYEIGGGIKNGKKFKAVQTGGPSGGCLTEKHLDTPIDFDNLLAAGSMMGSGGMIVMDEDDCMVSVARFYLDFTVEESCGKCTPCRIGNKRLLETLNKITEGKGTEKDLQQLAVLGRQIKDTALCGLGQTSPNPVLSTLDNFYDEYLEHVRDHTCRAKQCKALLTYTINPEICIGCTLCARHCPADAITGFPRKPHIILPEKCIKCGMCMARCKFHAISVC</sequence>
<keyword evidence="5" id="KW-0411">Iron-sulfur</keyword>
<dbReference type="Pfam" id="PF01257">
    <property type="entry name" value="2Fe-2S_thioredx"/>
    <property type="match status" value="1"/>
</dbReference>
<dbReference type="GO" id="GO:0008137">
    <property type="term" value="F:NADH dehydrogenase (ubiquinone) activity"/>
    <property type="evidence" value="ECO:0007669"/>
    <property type="project" value="InterPro"/>
</dbReference>
<dbReference type="SUPFAM" id="SSF142019">
    <property type="entry name" value="Nqo1 FMN-binding domain-like"/>
    <property type="match status" value="1"/>
</dbReference>
<dbReference type="Gene3D" id="3.40.50.11540">
    <property type="entry name" value="NADH-ubiquinone oxidoreductase 51kDa subunit"/>
    <property type="match status" value="1"/>
</dbReference>
<dbReference type="PANTHER" id="PTHR43578">
    <property type="entry name" value="NADH-QUINONE OXIDOREDUCTASE SUBUNIT F"/>
    <property type="match status" value="1"/>
</dbReference>
<dbReference type="SMART" id="SM00928">
    <property type="entry name" value="NADH_4Fe-4S"/>
    <property type="match status" value="1"/>
</dbReference>
<dbReference type="Pfam" id="PF13237">
    <property type="entry name" value="Fer4_10"/>
    <property type="match status" value="1"/>
</dbReference>
<dbReference type="InterPro" id="IPR037225">
    <property type="entry name" value="Nuo51_FMN-bd_sf"/>
</dbReference>
<evidence type="ECO:0000313" key="7">
    <source>
        <dbReference type="EMBL" id="MBO8432501.1"/>
    </source>
</evidence>
<dbReference type="InterPro" id="IPR017896">
    <property type="entry name" value="4Fe4S_Fe-S-bd"/>
</dbReference>
<gene>
    <name evidence="7" type="ORF">IAB08_04340</name>
</gene>
<dbReference type="CDD" id="cd02980">
    <property type="entry name" value="TRX_Fd_family"/>
    <property type="match status" value="1"/>
</dbReference>
<dbReference type="FunFam" id="3.10.20.600:FF:000007">
    <property type="entry name" value="NAD-reducing hydrogenase subunit HoxF"/>
    <property type="match status" value="1"/>
</dbReference>
<evidence type="ECO:0000256" key="5">
    <source>
        <dbReference type="ARBA" id="ARBA00023014"/>
    </source>
</evidence>
<dbReference type="InterPro" id="IPR017900">
    <property type="entry name" value="4Fe4S_Fe_S_CS"/>
</dbReference>
<keyword evidence="3" id="KW-0479">Metal-binding</keyword>
<dbReference type="SUPFAM" id="SSF54862">
    <property type="entry name" value="4Fe-4S ferredoxins"/>
    <property type="match status" value="1"/>
</dbReference>
<dbReference type="InterPro" id="IPR001949">
    <property type="entry name" value="NADH-UbQ_OxRdtase_51kDa_CS"/>
</dbReference>
<dbReference type="FunFam" id="1.20.1440.230:FF:000001">
    <property type="entry name" value="Mitochondrial NADH dehydrogenase flavoprotein 1"/>
    <property type="match status" value="1"/>
</dbReference>
<evidence type="ECO:0000256" key="1">
    <source>
        <dbReference type="ARBA" id="ARBA00007523"/>
    </source>
</evidence>
<feature type="domain" description="4Fe-4S ferredoxin-type" evidence="6">
    <location>
        <begin position="578"/>
        <end position="607"/>
    </location>
</feature>
<dbReference type="PROSITE" id="PS51379">
    <property type="entry name" value="4FE4S_FER_2"/>
    <property type="match status" value="2"/>
</dbReference>
<dbReference type="AlphaFoldDB" id="A0A9D9H128"/>
<protein>
    <submittedName>
        <fullName evidence="7">NADH-quinone oxidoreductase subunit NuoF</fullName>
    </submittedName>
</protein>
<evidence type="ECO:0000256" key="3">
    <source>
        <dbReference type="ARBA" id="ARBA00022723"/>
    </source>
</evidence>
<reference evidence="7" key="2">
    <citation type="journal article" date="2021" name="PeerJ">
        <title>Extensive microbial diversity within the chicken gut microbiome revealed by metagenomics and culture.</title>
        <authorList>
            <person name="Gilroy R."/>
            <person name="Ravi A."/>
            <person name="Getino M."/>
            <person name="Pursley I."/>
            <person name="Horton D.L."/>
            <person name="Alikhan N.F."/>
            <person name="Baker D."/>
            <person name="Gharbi K."/>
            <person name="Hall N."/>
            <person name="Watson M."/>
            <person name="Adriaenssens E.M."/>
            <person name="Foster-Nyarko E."/>
            <person name="Jarju S."/>
            <person name="Secka A."/>
            <person name="Antonio M."/>
            <person name="Oren A."/>
            <person name="Chaudhuri R.R."/>
            <person name="La Ragione R."/>
            <person name="Hildebrand F."/>
            <person name="Pallen M.J."/>
        </authorList>
    </citation>
    <scope>NUCLEOTIDE SEQUENCE</scope>
    <source>
        <strain evidence="7">2889</strain>
    </source>
</reference>
<dbReference type="Gene3D" id="1.20.1440.230">
    <property type="entry name" value="NADH-ubiquinone oxidoreductase 51kDa subunit, iron-sulphur binding domain"/>
    <property type="match status" value="1"/>
</dbReference>
<accession>A0A9D9H128</accession>
<dbReference type="InterPro" id="IPR036249">
    <property type="entry name" value="Thioredoxin-like_sf"/>
</dbReference>